<dbReference type="EMBL" id="BAAACA010000063">
    <property type="protein sequence ID" value="GAA0626134.1"/>
    <property type="molecule type" value="Genomic_DNA"/>
</dbReference>
<dbReference type="RefSeq" id="WP_344080412.1">
    <property type="nucleotide sequence ID" value="NZ_BAAACA010000063.1"/>
</dbReference>
<comment type="caution">
    <text evidence="2">The sequence shown here is derived from an EMBL/GenBank/DDBJ whole genome shotgun (WGS) entry which is preliminary data.</text>
</comment>
<organism evidence="2 3">
    <name type="scientific">Streptomyces crystallinus</name>
    <dbReference type="NCBI Taxonomy" id="68191"/>
    <lineage>
        <taxon>Bacteria</taxon>
        <taxon>Bacillati</taxon>
        <taxon>Actinomycetota</taxon>
        <taxon>Actinomycetes</taxon>
        <taxon>Kitasatosporales</taxon>
        <taxon>Streptomycetaceae</taxon>
        <taxon>Streptomyces</taxon>
    </lineage>
</organism>
<feature type="compositionally biased region" description="Basic and acidic residues" evidence="1">
    <location>
        <begin position="297"/>
        <end position="310"/>
    </location>
</feature>
<sequence length="385" mass="43801">MLTRLPDPVPPAQHEIAASYIGRLATIHGLDINALWRRVTEREASGGMRRVVVPERLAAVTGRTVHALAGALPELRTPQPDWAMFRHQPQPGCHHCDSKHPGGRVTRLLPHHRYVCTRHSVWIGPPDADQTSVSLAGLPEIVGAQRKHLRILRQHGWAATYDALLTAFTFCGHIWTGKEPPENPHHVWHTWDERAHVLIPPETVKKSYSTSRLFAAVYPEAVRVAALLASPQWRRLASGTAAEREGFYGEISKRIDYPYRNSHDHSDAIAHWADTDAWRPPSNPLVTFRPGRTQGRLPERHRGHEQRQEKSALWFSRTRRNAGRNLLFHNHLKPVLTRAWTPAYEKFEGVIWHSARVDELMQTTTARERQKLNPAPRVARGTMQP</sequence>
<name>A0ABP3S963_9ACTN</name>
<evidence type="ECO:0000256" key="1">
    <source>
        <dbReference type="SAM" id="MobiDB-lite"/>
    </source>
</evidence>
<evidence type="ECO:0000313" key="3">
    <source>
        <dbReference type="Proteomes" id="UP001500668"/>
    </source>
</evidence>
<gene>
    <name evidence="2" type="ORF">GCM10010394_66050</name>
</gene>
<evidence type="ECO:0008006" key="4">
    <source>
        <dbReference type="Google" id="ProtNLM"/>
    </source>
</evidence>
<evidence type="ECO:0000313" key="2">
    <source>
        <dbReference type="EMBL" id="GAA0626134.1"/>
    </source>
</evidence>
<proteinExistence type="predicted"/>
<reference evidence="3" key="1">
    <citation type="journal article" date="2019" name="Int. J. Syst. Evol. Microbiol.">
        <title>The Global Catalogue of Microorganisms (GCM) 10K type strain sequencing project: providing services to taxonomists for standard genome sequencing and annotation.</title>
        <authorList>
            <consortium name="The Broad Institute Genomics Platform"/>
            <consortium name="The Broad Institute Genome Sequencing Center for Infectious Disease"/>
            <person name="Wu L."/>
            <person name="Ma J."/>
        </authorList>
    </citation>
    <scope>NUCLEOTIDE SEQUENCE [LARGE SCALE GENOMIC DNA]</scope>
    <source>
        <strain evidence="3">JCM 5067</strain>
    </source>
</reference>
<accession>A0ABP3S963</accession>
<dbReference type="Proteomes" id="UP001500668">
    <property type="component" value="Unassembled WGS sequence"/>
</dbReference>
<keyword evidence="3" id="KW-1185">Reference proteome</keyword>
<protein>
    <recommendedName>
        <fullName evidence="4">TniQ protein</fullName>
    </recommendedName>
</protein>
<feature type="region of interest" description="Disordered" evidence="1">
    <location>
        <begin position="283"/>
        <end position="311"/>
    </location>
</feature>